<dbReference type="EMBL" id="CP019893">
    <property type="protein sequence ID" value="ARS90903.1"/>
    <property type="molecule type" value="Genomic_DNA"/>
</dbReference>
<sequence>MSGEPTTTTEQSSRRASTPTDATSTFDRRAVLRTLASGGYALGVAGVLGVDDFLATDDDDPVEVVTALVREDPSDPFSLEERTREVPAGWYEAVSTALEVNDLLSRVGFTGYLGSAVVPGPYEDESAAVSVGVSTEDSSIPEMIREIGDGVSFDRETIVDVEGLEDGPDDLEPRLATPVDDPLTVERPLEVTPSGVACETSSSLATLGPALYDPERQRGYFATAEHAFEEVDDPIGESLRLPLENAEPLELGVVDRAYEAEDVALIEPTDGIAPSGAIHGTDQHRVRGQLTKFGVADLIARDERLEKVGAMTGHTTGQIQGIDAVTCFTDRFCRRGQIRWGGEMDLTDGDSGSVSYYPDPEGDPEDVLVAGFNNARTWWPGQSYVWGVAAYTLYDDHGYHF</sequence>
<evidence type="ECO:0000313" key="3">
    <source>
        <dbReference type="Proteomes" id="UP000250088"/>
    </source>
</evidence>
<feature type="region of interest" description="Disordered" evidence="1">
    <location>
        <begin position="1"/>
        <end position="24"/>
    </location>
</feature>
<dbReference type="GeneID" id="32895403"/>
<dbReference type="OrthoDB" id="333539at2157"/>
<dbReference type="AlphaFoldDB" id="A0A2Z2HVU4"/>
<evidence type="ECO:0000313" key="2">
    <source>
        <dbReference type="EMBL" id="ARS90903.1"/>
    </source>
</evidence>
<keyword evidence="3" id="KW-1185">Reference proteome</keyword>
<gene>
    <name evidence="2" type="ORF">B1756_14980</name>
</gene>
<dbReference type="KEGG" id="naj:B1756_14980"/>
<evidence type="ECO:0000256" key="1">
    <source>
        <dbReference type="SAM" id="MobiDB-lite"/>
    </source>
</evidence>
<protein>
    <submittedName>
        <fullName evidence="2">Uncharacterized protein</fullName>
    </submittedName>
</protein>
<dbReference type="Proteomes" id="UP000250088">
    <property type="component" value="Chromosome"/>
</dbReference>
<reference evidence="3" key="1">
    <citation type="submission" date="2017-02" db="EMBL/GenBank/DDBJ databases">
        <title>Natronthermophilus aegyptiacus gen. nov.,sp. nov., an aerobic, extremely halophilic alkalithermophilic archaeon isolated from the athalassohaline Wadi An Natrun, Egypt.</title>
        <authorList>
            <person name="Zhao B."/>
        </authorList>
    </citation>
    <scope>NUCLEOTIDE SEQUENCE [LARGE SCALE GENOMIC DNA]</scope>
    <source>
        <strain evidence="3">JW/NM-HA 15</strain>
    </source>
</reference>
<organism evidence="2 3">
    <name type="scientific">Natrarchaeobaculum aegyptiacum</name>
    <dbReference type="NCBI Taxonomy" id="745377"/>
    <lineage>
        <taxon>Archaea</taxon>
        <taxon>Methanobacteriati</taxon>
        <taxon>Methanobacteriota</taxon>
        <taxon>Stenosarchaea group</taxon>
        <taxon>Halobacteria</taxon>
        <taxon>Halobacteriales</taxon>
        <taxon>Natrialbaceae</taxon>
        <taxon>Natrarchaeobaculum</taxon>
    </lineage>
</organism>
<dbReference type="RefSeq" id="WP_086889267.1">
    <property type="nucleotide sequence ID" value="NZ_CP019893.1"/>
</dbReference>
<proteinExistence type="predicted"/>
<name>A0A2Z2HVU4_9EURY</name>
<accession>A0A2Z2HVU4</accession>